<accession>A0A7M5VE88</accession>
<dbReference type="GO" id="GO:0005829">
    <property type="term" value="C:cytosol"/>
    <property type="evidence" value="ECO:0007669"/>
    <property type="project" value="TreeGrafter"/>
</dbReference>
<evidence type="ECO:0008006" key="6">
    <source>
        <dbReference type="Google" id="ProtNLM"/>
    </source>
</evidence>
<evidence type="ECO:0000256" key="2">
    <source>
        <dbReference type="SAM" id="Coils"/>
    </source>
</evidence>
<evidence type="ECO:0000313" key="4">
    <source>
        <dbReference type="EnsemblMetazoa" id="CLYHEMP008513.1"/>
    </source>
</evidence>
<feature type="repeat" description="HEAT" evidence="1">
    <location>
        <begin position="407"/>
        <end position="441"/>
    </location>
</feature>
<feature type="compositionally biased region" description="Low complexity" evidence="3">
    <location>
        <begin position="750"/>
        <end position="761"/>
    </location>
</feature>
<evidence type="ECO:0000313" key="5">
    <source>
        <dbReference type="Proteomes" id="UP000594262"/>
    </source>
</evidence>
<dbReference type="InterPro" id="IPR039918">
    <property type="entry name" value="PPP4R4"/>
</dbReference>
<dbReference type="PROSITE" id="PS50077">
    <property type="entry name" value="HEAT_REPEAT"/>
    <property type="match status" value="2"/>
</dbReference>
<evidence type="ECO:0000256" key="3">
    <source>
        <dbReference type="SAM" id="MobiDB-lite"/>
    </source>
</evidence>
<keyword evidence="5" id="KW-1185">Reference proteome</keyword>
<name>A0A7M5VE88_9CNID</name>
<dbReference type="GO" id="GO:0019888">
    <property type="term" value="F:protein phosphatase regulator activity"/>
    <property type="evidence" value="ECO:0007669"/>
    <property type="project" value="TreeGrafter"/>
</dbReference>
<feature type="coiled-coil region" evidence="2">
    <location>
        <begin position="692"/>
        <end position="719"/>
    </location>
</feature>
<keyword evidence="2" id="KW-0175">Coiled coil</keyword>
<dbReference type="Proteomes" id="UP000594262">
    <property type="component" value="Unplaced"/>
</dbReference>
<dbReference type="AlphaFoldDB" id="A0A7M5VE88"/>
<feature type="region of interest" description="Disordered" evidence="3">
    <location>
        <begin position="733"/>
        <end position="819"/>
    </location>
</feature>
<dbReference type="GO" id="GO:0008287">
    <property type="term" value="C:protein serine/threonine phosphatase complex"/>
    <property type="evidence" value="ECO:0007669"/>
    <property type="project" value="TreeGrafter"/>
</dbReference>
<sequence length="819" mass="93052">MSFDNVFSQQLLELSLSNEDFEDFHRERSILHSKVTTEEIQKLSIDEDLDLFGKTKYILKNGQEVQLMYLFENLHKALIGLSALKKLEILSLVKDVLVFNPPKDVNIACGKCIERLLDVGIIDRSLYVASCFEFTIRSLKTKDKEINEAWLSTAVAAIRYLNDDDKDELLNFLDDSVSLSRCTITRKSCCQIISHLTPYLPQDKVETCLMPKMKALCQDIDLDIRSTMCSELELMVDHSSTTAIEESIIPELMLLFQDEERTVREVGFASLINIVPKLSPGFIENSNIVESVLNFYRRTLIKKQSFNMVIAAKYIGKFLFYLKAYLSNENVEFFLEKFQALCSYGSMEATSSFNIDDNFLSFSGTSLQSSRGSSSIYESTAECRYWCAYNLPAMVQMLPRGTFKDHLHSCFVVLVKDNQANVRKAVAASLHVVASMLGEDVHFIFNSLKILLKDADIEVVDNVLTHLADILICFLHDKVSKILVPDLVPVMLQCEQELSKSLRWRIHEKLLSSMACLHQHLPSDHIYYRLVPVIYSILTGESKVLPIRLAAARTYLTFIKYNTSVEERTEMCKRLVTEFAQSPCSRSRIFFIQICYDVADLFSKSFFKENVYDTLMTFAADPMVNVRIKFCQILPLMKLQLKLPCDRLLLQLLEQTVRRIMALESSGEVSSTIRNVISELDSVRLTMDGIDEEEEDREKEDLEEKITELFHQQNRQEEHGRSMSLAERATAEKINPHHLHHTKGGRNRKSGSFSGALSASARETSKKLSSKSSLTSSNISPRKIGSTTTSKSNHSSFGSGARLSSKKSSTHSTSTKRPK</sequence>
<feature type="compositionally biased region" description="Polar residues" evidence="3">
    <location>
        <begin position="785"/>
        <end position="798"/>
    </location>
</feature>
<dbReference type="InterPro" id="IPR021133">
    <property type="entry name" value="HEAT_type_2"/>
</dbReference>
<dbReference type="OrthoDB" id="340346at2759"/>
<proteinExistence type="predicted"/>
<organism evidence="4 5">
    <name type="scientific">Clytia hemisphaerica</name>
    <dbReference type="NCBI Taxonomy" id="252671"/>
    <lineage>
        <taxon>Eukaryota</taxon>
        <taxon>Metazoa</taxon>
        <taxon>Cnidaria</taxon>
        <taxon>Hydrozoa</taxon>
        <taxon>Hydroidolina</taxon>
        <taxon>Leptothecata</taxon>
        <taxon>Obeliida</taxon>
        <taxon>Clytiidae</taxon>
        <taxon>Clytia</taxon>
    </lineage>
</organism>
<dbReference type="EnsemblMetazoa" id="CLYHEMT008513.1">
    <property type="protein sequence ID" value="CLYHEMP008513.1"/>
    <property type="gene ID" value="CLYHEMG008513"/>
</dbReference>
<dbReference type="PANTHER" id="PTHR21467:SF0">
    <property type="entry name" value="SERINE_THREONINE-PROTEIN PHOSPHATASE 4 REGULATORY SUBUNIT 4"/>
    <property type="match status" value="1"/>
</dbReference>
<feature type="compositionally biased region" description="Basic residues" evidence="3">
    <location>
        <begin position="736"/>
        <end position="749"/>
    </location>
</feature>
<feature type="repeat" description="HEAT" evidence="1">
    <location>
        <begin position="248"/>
        <end position="286"/>
    </location>
</feature>
<reference evidence="4" key="1">
    <citation type="submission" date="2021-01" db="UniProtKB">
        <authorList>
            <consortium name="EnsemblMetazoa"/>
        </authorList>
    </citation>
    <scope>IDENTIFICATION</scope>
</reference>
<dbReference type="InterPro" id="IPR011989">
    <property type="entry name" value="ARM-like"/>
</dbReference>
<evidence type="ECO:0000256" key="1">
    <source>
        <dbReference type="PROSITE-ProRule" id="PRU00103"/>
    </source>
</evidence>
<dbReference type="Gene3D" id="1.25.10.10">
    <property type="entry name" value="Leucine-rich Repeat Variant"/>
    <property type="match status" value="1"/>
</dbReference>
<dbReference type="PANTHER" id="PTHR21467">
    <property type="entry name" value="PROTEIN PHOSPHATASE 4 REGULATORY SUBUNIT 4 PPP4R4"/>
    <property type="match status" value="1"/>
</dbReference>
<dbReference type="InterPro" id="IPR016024">
    <property type="entry name" value="ARM-type_fold"/>
</dbReference>
<feature type="compositionally biased region" description="Basic residues" evidence="3">
    <location>
        <begin position="804"/>
        <end position="819"/>
    </location>
</feature>
<protein>
    <recommendedName>
        <fullName evidence="6">Serine/threonine-protein phosphatase 4 regulatory subunit 4</fullName>
    </recommendedName>
</protein>
<dbReference type="SUPFAM" id="SSF48371">
    <property type="entry name" value="ARM repeat"/>
    <property type="match status" value="1"/>
</dbReference>